<evidence type="ECO:0000313" key="1">
    <source>
        <dbReference type="EMBL" id="JAD70455.1"/>
    </source>
</evidence>
<protein>
    <submittedName>
        <fullName evidence="1">Uncharacterized protein</fullName>
    </submittedName>
</protein>
<proteinExistence type="predicted"/>
<organism evidence="1">
    <name type="scientific">Arundo donax</name>
    <name type="common">Giant reed</name>
    <name type="synonym">Donax arundinaceus</name>
    <dbReference type="NCBI Taxonomy" id="35708"/>
    <lineage>
        <taxon>Eukaryota</taxon>
        <taxon>Viridiplantae</taxon>
        <taxon>Streptophyta</taxon>
        <taxon>Embryophyta</taxon>
        <taxon>Tracheophyta</taxon>
        <taxon>Spermatophyta</taxon>
        <taxon>Magnoliopsida</taxon>
        <taxon>Liliopsida</taxon>
        <taxon>Poales</taxon>
        <taxon>Poaceae</taxon>
        <taxon>PACMAD clade</taxon>
        <taxon>Arundinoideae</taxon>
        <taxon>Arundineae</taxon>
        <taxon>Arundo</taxon>
    </lineage>
</organism>
<sequence>MGNLAGFNPTPGL</sequence>
<name>A0A0A9CAM0_ARUDO</name>
<reference evidence="1" key="2">
    <citation type="journal article" date="2015" name="Data Brief">
        <title>Shoot transcriptome of the giant reed, Arundo donax.</title>
        <authorList>
            <person name="Barrero R.A."/>
            <person name="Guerrero F.D."/>
            <person name="Moolhuijzen P."/>
            <person name="Goolsby J.A."/>
            <person name="Tidwell J."/>
            <person name="Bellgard S.E."/>
            <person name="Bellgard M.I."/>
        </authorList>
    </citation>
    <scope>NUCLEOTIDE SEQUENCE</scope>
    <source>
        <tissue evidence="1">Shoot tissue taken approximately 20 cm above the soil surface</tissue>
    </source>
</reference>
<dbReference type="EMBL" id="GBRH01227440">
    <property type="protein sequence ID" value="JAD70455.1"/>
    <property type="molecule type" value="Transcribed_RNA"/>
</dbReference>
<reference evidence="1" key="1">
    <citation type="submission" date="2014-09" db="EMBL/GenBank/DDBJ databases">
        <authorList>
            <person name="Magalhaes I.L.F."/>
            <person name="Oliveira U."/>
            <person name="Santos F.R."/>
            <person name="Vidigal T.H.D.A."/>
            <person name="Brescovit A.D."/>
            <person name="Santos A.J."/>
        </authorList>
    </citation>
    <scope>NUCLEOTIDE SEQUENCE</scope>
    <source>
        <tissue evidence="1">Shoot tissue taken approximately 20 cm above the soil surface</tissue>
    </source>
</reference>
<accession>A0A0A9CAM0</accession>